<dbReference type="OrthoDB" id="1449933at2"/>
<gene>
    <name evidence="1" type="ORF">BC962_1344</name>
</gene>
<keyword evidence="2" id="KW-1185">Reference proteome</keyword>
<sequence>MKTVDKMEILHSQTAEFILQGETGKFLKLIPDTFIIKGSEQENGFNQGYAIRHINRKDILLIDVVEKETLKAVKQLVTDGYTIKGIILSNSSVYKNAYADLKTISEDAGGAPIFAHPRNSIKDDYNLKDITGKQEVTKHFGLKIYDLPGNGGGSILIYSDINDGMLFTGEDAIGSSYSTEENNFSRPTMDSKNSEFGLAESWGAFEESFSYLFPLHGKPAFNLEDGEQTDILNKLSRIQS</sequence>
<proteinExistence type="predicted"/>
<comment type="caution">
    <text evidence="1">The sequence shown here is derived from an EMBL/GenBank/DDBJ whole genome shotgun (WGS) entry which is preliminary data.</text>
</comment>
<dbReference type="AlphaFoldDB" id="A0A495PUE9"/>
<dbReference type="Proteomes" id="UP000276282">
    <property type="component" value="Unassembled WGS sequence"/>
</dbReference>
<evidence type="ECO:0000313" key="2">
    <source>
        <dbReference type="Proteomes" id="UP000276282"/>
    </source>
</evidence>
<dbReference type="RefSeq" id="WP_121345128.1">
    <property type="nucleotide sequence ID" value="NZ_RBLG01000002.1"/>
</dbReference>
<evidence type="ECO:0000313" key="1">
    <source>
        <dbReference type="EMBL" id="RKS53098.1"/>
    </source>
</evidence>
<reference evidence="1 2" key="1">
    <citation type="submission" date="2018-10" db="EMBL/GenBank/DDBJ databases">
        <title>Genomic Encyclopedia of Archaeal and Bacterial Type Strains, Phase II (KMG-II): from individual species to whole genera.</title>
        <authorList>
            <person name="Goeker M."/>
        </authorList>
    </citation>
    <scope>NUCLEOTIDE SEQUENCE [LARGE SCALE GENOMIC DNA]</scope>
    <source>
        <strain evidence="1 2">DSM 19839</strain>
    </source>
</reference>
<protein>
    <recommendedName>
        <fullName evidence="3">Metallo-beta-lactamase superfamily protein</fullName>
    </recommendedName>
</protein>
<name>A0A495PUE9_9FLAO</name>
<organism evidence="1 2">
    <name type="scientific">Gillisia mitskevichiae</name>
    <dbReference type="NCBI Taxonomy" id="270921"/>
    <lineage>
        <taxon>Bacteria</taxon>
        <taxon>Pseudomonadati</taxon>
        <taxon>Bacteroidota</taxon>
        <taxon>Flavobacteriia</taxon>
        <taxon>Flavobacteriales</taxon>
        <taxon>Flavobacteriaceae</taxon>
        <taxon>Gillisia</taxon>
    </lineage>
</organism>
<evidence type="ECO:0008006" key="3">
    <source>
        <dbReference type="Google" id="ProtNLM"/>
    </source>
</evidence>
<accession>A0A495PUE9</accession>
<dbReference type="EMBL" id="RBLG01000002">
    <property type="protein sequence ID" value="RKS53098.1"/>
    <property type="molecule type" value="Genomic_DNA"/>
</dbReference>